<dbReference type="AlphaFoldDB" id="I3S953"/>
<dbReference type="EMBL" id="BT137000">
    <property type="protein sequence ID" value="AFK36795.1"/>
    <property type="molecule type" value="mRNA"/>
</dbReference>
<proteinExistence type="evidence at transcript level"/>
<evidence type="ECO:0000313" key="1">
    <source>
        <dbReference type="EMBL" id="AFK36795.1"/>
    </source>
</evidence>
<sequence length="96" mass="11055">MHFEHCVLPNVSQFVSRDLLEPTENSKGLSKSFEAEQVIPVCGNFNFIDNFFILTSFFFLQMLLFPHNCLFCGHIVKLDSETEAEVFEFLLRVSSS</sequence>
<name>I3S953_LOTJA</name>
<reference evidence="1" key="1">
    <citation type="submission" date="2012-05" db="EMBL/GenBank/DDBJ databases">
        <authorList>
            <person name="Krishnakumar V."/>
            <person name="Cheung F."/>
            <person name="Xiao Y."/>
            <person name="Chan A."/>
            <person name="Moskal W.A."/>
            <person name="Town C.D."/>
        </authorList>
    </citation>
    <scope>NUCLEOTIDE SEQUENCE</scope>
</reference>
<accession>I3S953</accession>
<protein>
    <submittedName>
        <fullName evidence="1">Uncharacterized protein</fullName>
    </submittedName>
</protein>
<organism evidence="1">
    <name type="scientific">Lotus japonicus</name>
    <name type="common">Lotus corniculatus var. japonicus</name>
    <dbReference type="NCBI Taxonomy" id="34305"/>
    <lineage>
        <taxon>Eukaryota</taxon>
        <taxon>Viridiplantae</taxon>
        <taxon>Streptophyta</taxon>
        <taxon>Embryophyta</taxon>
        <taxon>Tracheophyta</taxon>
        <taxon>Spermatophyta</taxon>
        <taxon>Magnoliopsida</taxon>
        <taxon>eudicotyledons</taxon>
        <taxon>Gunneridae</taxon>
        <taxon>Pentapetalae</taxon>
        <taxon>rosids</taxon>
        <taxon>fabids</taxon>
        <taxon>Fabales</taxon>
        <taxon>Fabaceae</taxon>
        <taxon>Papilionoideae</taxon>
        <taxon>50 kb inversion clade</taxon>
        <taxon>NPAAA clade</taxon>
        <taxon>Hologalegina</taxon>
        <taxon>robinioid clade</taxon>
        <taxon>Loteae</taxon>
        <taxon>Lotus</taxon>
    </lineage>
</organism>